<sequence length="31" mass="3262">MAIRTAARRLGAVRAEPASALVVAVLWLVLS</sequence>
<organism evidence="1 2">
    <name type="scientific">Geodermatophilus poikilotrophus</name>
    <dbReference type="NCBI Taxonomy" id="1333667"/>
    <lineage>
        <taxon>Bacteria</taxon>
        <taxon>Bacillati</taxon>
        <taxon>Actinomycetota</taxon>
        <taxon>Actinomycetes</taxon>
        <taxon>Geodermatophilales</taxon>
        <taxon>Geodermatophilaceae</taxon>
        <taxon>Geodermatophilus</taxon>
    </lineage>
</organism>
<dbReference type="EMBL" id="FOIE01000004">
    <property type="protein sequence ID" value="SET39533.1"/>
    <property type="molecule type" value="Genomic_DNA"/>
</dbReference>
<gene>
    <name evidence="1" type="ORF">SAMN04488546_2321</name>
</gene>
<accession>A0A1I0E5L3</accession>
<evidence type="ECO:0000313" key="2">
    <source>
        <dbReference type="Proteomes" id="UP000198507"/>
    </source>
</evidence>
<dbReference type="Proteomes" id="UP000198507">
    <property type="component" value="Unassembled WGS sequence"/>
</dbReference>
<keyword evidence="2" id="KW-1185">Reference proteome</keyword>
<evidence type="ECO:0000313" key="1">
    <source>
        <dbReference type="EMBL" id="SET39533.1"/>
    </source>
</evidence>
<dbReference type="AlphaFoldDB" id="A0A1I0E5L3"/>
<name>A0A1I0E5L3_9ACTN</name>
<protein>
    <submittedName>
        <fullName evidence="1">Uncharacterized protein</fullName>
    </submittedName>
</protein>
<reference evidence="2" key="1">
    <citation type="submission" date="2016-10" db="EMBL/GenBank/DDBJ databases">
        <authorList>
            <person name="Varghese N."/>
            <person name="Submissions S."/>
        </authorList>
    </citation>
    <scope>NUCLEOTIDE SEQUENCE [LARGE SCALE GENOMIC DNA]</scope>
    <source>
        <strain evidence="2">DSM 44209</strain>
    </source>
</reference>
<proteinExistence type="predicted"/>